<keyword evidence="1" id="KW-0808">Transferase</keyword>
<dbReference type="Proteomes" id="UP000285405">
    <property type="component" value="Unassembled WGS sequence"/>
</dbReference>
<accession>A0A420HAN0</accession>
<dbReference type="EMBL" id="MCBR01021127">
    <property type="protein sequence ID" value="RKF54472.1"/>
    <property type="molecule type" value="Genomic_DNA"/>
</dbReference>
<dbReference type="OrthoDB" id="10490749at2759"/>
<name>A0A420HAN0_9PEZI</name>
<organism evidence="1 2">
    <name type="scientific">Golovinomyces cichoracearum</name>
    <dbReference type="NCBI Taxonomy" id="62708"/>
    <lineage>
        <taxon>Eukaryota</taxon>
        <taxon>Fungi</taxon>
        <taxon>Dikarya</taxon>
        <taxon>Ascomycota</taxon>
        <taxon>Pezizomycotina</taxon>
        <taxon>Leotiomycetes</taxon>
        <taxon>Erysiphales</taxon>
        <taxon>Erysiphaceae</taxon>
        <taxon>Golovinomyces</taxon>
    </lineage>
</organism>
<evidence type="ECO:0000313" key="2">
    <source>
        <dbReference type="Proteomes" id="UP000285405"/>
    </source>
</evidence>
<reference evidence="1 2" key="1">
    <citation type="journal article" date="2018" name="BMC Genomics">
        <title>Comparative genome analyses reveal sequence features reflecting distinct modes of host-adaptation between dicot and monocot powdery mildew.</title>
        <authorList>
            <person name="Wu Y."/>
            <person name="Ma X."/>
            <person name="Pan Z."/>
            <person name="Kale S.D."/>
            <person name="Song Y."/>
            <person name="King H."/>
            <person name="Zhang Q."/>
            <person name="Presley C."/>
            <person name="Deng X."/>
            <person name="Wei C.I."/>
            <person name="Xiao S."/>
        </authorList>
    </citation>
    <scope>NUCLEOTIDE SEQUENCE [LARGE SCALE GENOMIC DNA]</scope>
    <source>
        <strain evidence="1">UCSC1</strain>
    </source>
</reference>
<evidence type="ECO:0000313" key="1">
    <source>
        <dbReference type="EMBL" id="RKF54472.1"/>
    </source>
</evidence>
<dbReference type="AlphaFoldDB" id="A0A420HAN0"/>
<comment type="caution">
    <text evidence="1">The sequence shown here is derived from an EMBL/GenBank/DDBJ whole genome shotgun (WGS) entry which is preliminary data.</text>
</comment>
<dbReference type="GO" id="GO:0016740">
    <property type="term" value="F:transferase activity"/>
    <property type="evidence" value="ECO:0007669"/>
    <property type="project" value="UniProtKB-KW"/>
</dbReference>
<sequence length="147" mass="17035">MCTTFGVQQNQFDSAFPAMLTGPAHEYYYDHIAGQGLNFVEICNRMRQHFEIEERRYEMMNEWHNLSLITIIKNHPENSIINSFEILVSEMQRIRRGLDAEHQTDKAMKTRLQIACRDVEACSSASMKLTTSFEGLCSDIRLAILLE</sequence>
<proteinExistence type="predicted"/>
<protein>
    <submittedName>
        <fullName evidence="1">Putative glycosyl transferase</fullName>
    </submittedName>
</protein>
<gene>
    <name evidence="1" type="ORF">GcC1_211020</name>
</gene>